<keyword evidence="3" id="KW-1185">Reference proteome</keyword>
<feature type="region of interest" description="Disordered" evidence="1">
    <location>
        <begin position="1"/>
        <end position="77"/>
    </location>
</feature>
<feature type="compositionally biased region" description="Polar residues" evidence="1">
    <location>
        <begin position="279"/>
        <end position="291"/>
    </location>
</feature>
<proteinExistence type="predicted"/>
<reference evidence="2 3" key="1">
    <citation type="journal article" date="2024" name="bioRxiv">
        <title>A reference genome for Trichogramma kaykai: A tiny desert-dwelling parasitoid wasp with competing sex-ratio distorters.</title>
        <authorList>
            <person name="Culotta J."/>
            <person name="Lindsey A.R."/>
        </authorList>
    </citation>
    <scope>NUCLEOTIDE SEQUENCE [LARGE SCALE GENOMIC DNA]</scope>
    <source>
        <strain evidence="2 3">KSX58</strain>
    </source>
</reference>
<protein>
    <submittedName>
        <fullName evidence="2">Uncharacterized protein</fullName>
    </submittedName>
</protein>
<name>A0ABD2WK58_9HYME</name>
<evidence type="ECO:0000256" key="1">
    <source>
        <dbReference type="SAM" id="MobiDB-lite"/>
    </source>
</evidence>
<accession>A0ABD2WK58</accession>
<feature type="region of interest" description="Disordered" evidence="1">
    <location>
        <begin position="243"/>
        <end position="306"/>
    </location>
</feature>
<evidence type="ECO:0000313" key="2">
    <source>
        <dbReference type="EMBL" id="KAL3393445.1"/>
    </source>
</evidence>
<feature type="compositionally biased region" description="Polar residues" evidence="1">
    <location>
        <begin position="256"/>
        <end position="271"/>
    </location>
</feature>
<dbReference type="Proteomes" id="UP001627154">
    <property type="component" value="Unassembled WGS sequence"/>
</dbReference>
<organism evidence="2 3">
    <name type="scientific">Trichogramma kaykai</name>
    <dbReference type="NCBI Taxonomy" id="54128"/>
    <lineage>
        <taxon>Eukaryota</taxon>
        <taxon>Metazoa</taxon>
        <taxon>Ecdysozoa</taxon>
        <taxon>Arthropoda</taxon>
        <taxon>Hexapoda</taxon>
        <taxon>Insecta</taxon>
        <taxon>Pterygota</taxon>
        <taxon>Neoptera</taxon>
        <taxon>Endopterygota</taxon>
        <taxon>Hymenoptera</taxon>
        <taxon>Apocrita</taxon>
        <taxon>Proctotrupomorpha</taxon>
        <taxon>Chalcidoidea</taxon>
        <taxon>Trichogrammatidae</taxon>
        <taxon>Trichogramma</taxon>
    </lineage>
</organism>
<feature type="compositionally biased region" description="Basic and acidic residues" evidence="1">
    <location>
        <begin position="35"/>
        <end position="57"/>
    </location>
</feature>
<dbReference type="AlphaFoldDB" id="A0ABD2WK58"/>
<dbReference type="PANTHER" id="PTHR34239">
    <property type="entry name" value="APPLE DOMAIN-CONTAINING PROTEIN"/>
    <property type="match status" value="1"/>
</dbReference>
<sequence length="306" mass="34692">MGKKGKRKSETPQETLMRLMNKINKVSNNSDDGDSSDKENVTKPNEKESLEKIVDETRDYEDEQQSKEENPDVFSEGENEWKCLEGLKKDVQEALLEKYECSKDLKAPELNPQVAAKISSNAKKRDEHVTSIQFMTALSMTIVGALMTKVHESRKEGLDVIEILEPMSDVGKMLALIMHKQSSNRKAFIEPGMTKEGLEIIKQTKIEDFQFGNELTAKIKEIRAFATKVEGIVKVAQVTPPSNRTFISKTPLRGRPSSTGYTPYPSRQQLKFVSKGRQHSSSSNNRGPQFNRQHKTSYRNQQTSHK</sequence>
<evidence type="ECO:0000313" key="3">
    <source>
        <dbReference type="Proteomes" id="UP001627154"/>
    </source>
</evidence>
<gene>
    <name evidence="2" type="ORF">TKK_012125</name>
</gene>
<comment type="caution">
    <text evidence="2">The sequence shown here is derived from an EMBL/GenBank/DDBJ whole genome shotgun (WGS) entry which is preliminary data.</text>
</comment>
<dbReference type="EMBL" id="JBJJXI010000097">
    <property type="protein sequence ID" value="KAL3393445.1"/>
    <property type="molecule type" value="Genomic_DNA"/>
</dbReference>
<dbReference type="PANTHER" id="PTHR34239:SF2">
    <property type="entry name" value="TRANSPOSABLE ELEMENT P TRANSPOSASE_THAP9 CONSERVED DOMAIN-CONTAINING PROTEIN"/>
    <property type="match status" value="1"/>
</dbReference>